<sequence>MKEINVAFGGELHNKIYSLEGFLDHRSDKSLPYEKRYESRHAVEILEGTLLEYLLCDQGVDNRVFDVNSLHSQGIALAGQNIAIEAVAEDEVIEAISLSSASAFTMGVQWHIEWADNDQPLDLCISNAFRTACEERLHTNDGKK</sequence>
<dbReference type="GO" id="GO:0006598">
    <property type="term" value="P:polyamine catabolic process"/>
    <property type="evidence" value="ECO:0007669"/>
    <property type="project" value="TreeGrafter"/>
</dbReference>
<dbReference type="Proteomes" id="UP000002747">
    <property type="component" value="Chromosome"/>
</dbReference>
<dbReference type="PANTHER" id="PTHR43235">
    <property type="entry name" value="GLUTAMINE AMIDOTRANSFERASE PB2B2.05-RELATED"/>
    <property type="match status" value="1"/>
</dbReference>
<reference evidence="1 2" key="1">
    <citation type="journal article" date="2009" name="BMC Genomics">
        <title>Comparative genomics of the emerging human pathogen Photorhabdus asymbiotica with the insect pathogen Photorhabdus luminescens.</title>
        <authorList>
            <person name="Wilkinson P."/>
            <person name="Waterfield N.R."/>
            <person name="Crossman L."/>
            <person name="Corton C."/>
            <person name="Sanchez-Contreras M."/>
            <person name="Vlisidou I."/>
            <person name="Barron A."/>
            <person name="Bignell A."/>
            <person name="Clark L."/>
            <person name="Ormond D."/>
            <person name="Mayho M."/>
            <person name="Bason N."/>
            <person name="Smith F."/>
            <person name="Simmonds M."/>
            <person name="Churcher C."/>
            <person name="Harris D."/>
            <person name="Thompson N.R."/>
            <person name="Quail M."/>
            <person name="Parkhill J."/>
            <person name="ffrench-Constant R.H."/>
        </authorList>
    </citation>
    <scope>NUCLEOTIDE SEQUENCE [LARGE SCALE GENOMIC DNA]</scope>
    <source>
        <strain evidence="2">ATCC 43949 / 3105-77</strain>
    </source>
</reference>
<accession>C7BN49</accession>
<dbReference type="InterPro" id="IPR011697">
    <property type="entry name" value="Peptidase_C26"/>
</dbReference>
<gene>
    <name evidence="1" type="ordered locus">PAU_02556</name>
</gene>
<dbReference type="SUPFAM" id="SSF52317">
    <property type="entry name" value="Class I glutamine amidotransferase-like"/>
    <property type="match status" value="1"/>
</dbReference>
<dbReference type="KEGG" id="pay:PAU_02556"/>
<organism evidence="1 2">
    <name type="scientific">Photorhabdus asymbiotica subsp. asymbiotica (strain ATCC 43949 / 3105-77)</name>
    <name type="common">Xenorhabdus luminescens (strain 2)</name>
    <dbReference type="NCBI Taxonomy" id="553480"/>
    <lineage>
        <taxon>Bacteria</taxon>
        <taxon>Pseudomonadati</taxon>
        <taxon>Pseudomonadota</taxon>
        <taxon>Gammaproteobacteria</taxon>
        <taxon>Enterobacterales</taxon>
        <taxon>Morganellaceae</taxon>
        <taxon>Photorhabdus</taxon>
    </lineage>
</organism>
<protein>
    <recommendedName>
        <fullName evidence="3">Gamma-glutamyl-gamma-aminobutyrate hydrolase</fullName>
    </recommendedName>
</protein>
<evidence type="ECO:0000313" key="2">
    <source>
        <dbReference type="Proteomes" id="UP000002747"/>
    </source>
</evidence>
<dbReference type="Gene3D" id="3.40.50.880">
    <property type="match status" value="1"/>
</dbReference>
<dbReference type="PANTHER" id="PTHR43235:SF1">
    <property type="entry name" value="GLUTAMINE AMIDOTRANSFERASE PB2B2.05-RELATED"/>
    <property type="match status" value="1"/>
</dbReference>
<dbReference type="InterPro" id="IPR029062">
    <property type="entry name" value="Class_I_gatase-like"/>
</dbReference>
<evidence type="ECO:0008006" key="3">
    <source>
        <dbReference type="Google" id="ProtNLM"/>
    </source>
</evidence>
<name>C7BN49_PHOAA</name>
<dbReference type="STRING" id="291112.PAU_02556"/>
<dbReference type="GO" id="GO:0005829">
    <property type="term" value="C:cytosol"/>
    <property type="evidence" value="ECO:0007669"/>
    <property type="project" value="TreeGrafter"/>
</dbReference>
<dbReference type="AlphaFoldDB" id="C7BN49"/>
<dbReference type="EMBL" id="FM162591">
    <property type="protein sequence ID" value="CAQ84648.1"/>
    <property type="molecule type" value="Genomic_DNA"/>
</dbReference>
<dbReference type="Pfam" id="PF07722">
    <property type="entry name" value="Peptidase_C26"/>
    <property type="match status" value="1"/>
</dbReference>
<dbReference type="GO" id="GO:0033969">
    <property type="term" value="F:gamma-glutamyl-gamma-aminobutyrate hydrolase activity"/>
    <property type="evidence" value="ECO:0007669"/>
    <property type="project" value="TreeGrafter"/>
</dbReference>
<proteinExistence type="predicted"/>
<dbReference type="InterPro" id="IPR044668">
    <property type="entry name" value="PuuD-like"/>
</dbReference>
<evidence type="ECO:0000313" key="1">
    <source>
        <dbReference type="EMBL" id="CAQ84648.1"/>
    </source>
</evidence>
<dbReference type="eggNOG" id="COG2071">
    <property type="taxonomic scope" value="Bacteria"/>
</dbReference>